<reference evidence="2 3" key="1">
    <citation type="submission" date="2021-02" db="EMBL/GenBank/DDBJ databases">
        <authorList>
            <person name="Park J.-S."/>
        </authorList>
    </citation>
    <scope>NUCLEOTIDE SEQUENCE [LARGE SCALE GENOMIC DNA]</scope>
    <source>
        <strain evidence="2 3">188UL20-2</strain>
    </source>
</reference>
<dbReference type="Pfam" id="PF00583">
    <property type="entry name" value="Acetyltransf_1"/>
    <property type="match status" value="1"/>
</dbReference>
<evidence type="ECO:0000259" key="1">
    <source>
        <dbReference type="PROSITE" id="PS51186"/>
    </source>
</evidence>
<dbReference type="CDD" id="cd04301">
    <property type="entry name" value="NAT_SF"/>
    <property type="match status" value="1"/>
</dbReference>
<comment type="caution">
    <text evidence="2">The sequence shown here is derived from an EMBL/GenBank/DDBJ whole genome shotgun (WGS) entry which is preliminary data.</text>
</comment>
<gene>
    <name evidence="2" type="ORF">JQC93_01105</name>
</gene>
<dbReference type="PANTHER" id="PTHR43415">
    <property type="entry name" value="SPERMIDINE N(1)-ACETYLTRANSFERASE"/>
    <property type="match status" value="1"/>
</dbReference>
<dbReference type="PANTHER" id="PTHR43415:SF3">
    <property type="entry name" value="GNAT-FAMILY ACETYLTRANSFERASE"/>
    <property type="match status" value="1"/>
</dbReference>
<protein>
    <submittedName>
        <fullName evidence="2">GNAT family N-acetyltransferase</fullName>
    </submittedName>
</protein>
<dbReference type="PROSITE" id="PS51186">
    <property type="entry name" value="GNAT"/>
    <property type="match status" value="1"/>
</dbReference>
<dbReference type="RefSeq" id="WP_205156634.1">
    <property type="nucleotide sequence ID" value="NZ_JAFEUM010000001.1"/>
</dbReference>
<feature type="domain" description="N-acetyltransferase" evidence="1">
    <location>
        <begin position="4"/>
        <end position="164"/>
    </location>
</feature>
<dbReference type="Proteomes" id="UP000809621">
    <property type="component" value="Unassembled WGS sequence"/>
</dbReference>
<evidence type="ECO:0000313" key="3">
    <source>
        <dbReference type="Proteomes" id="UP000809621"/>
    </source>
</evidence>
<evidence type="ECO:0000313" key="2">
    <source>
        <dbReference type="EMBL" id="MBM7034988.1"/>
    </source>
</evidence>
<dbReference type="InterPro" id="IPR016181">
    <property type="entry name" value="Acyl_CoA_acyltransferase"/>
</dbReference>
<organism evidence="2 3">
    <name type="scientific">Vibrio ulleungensis</name>
    <dbReference type="NCBI Taxonomy" id="2807619"/>
    <lineage>
        <taxon>Bacteria</taxon>
        <taxon>Pseudomonadati</taxon>
        <taxon>Pseudomonadota</taxon>
        <taxon>Gammaproteobacteria</taxon>
        <taxon>Vibrionales</taxon>
        <taxon>Vibrionaceae</taxon>
        <taxon>Vibrio</taxon>
    </lineage>
</organism>
<keyword evidence="3" id="KW-1185">Reference proteome</keyword>
<proteinExistence type="predicted"/>
<dbReference type="EMBL" id="JAFEUM010000001">
    <property type="protein sequence ID" value="MBM7034988.1"/>
    <property type="molecule type" value="Genomic_DNA"/>
</dbReference>
<dbReference type="InterPro" id="IPR000182">
    <property type="entry name" value="GNAT_dom"/>
</dbReference>
<dbReference type="SUPFAM" id="SSF55729">
    <property type="entry name" value="Acyl-CoA N-acyltransferases (Nat)"/>
    <property type="match status" value="1"/>
</dbReference>
<accession>A0ABS2HFU1</accession>
<name>A0ABS2HFU1_9VIBR</name>
<sequence>MGSIVVRHTEPQDWPSVKDIYTHPVAHSGTLQLPYPSGKVWEQRLSNIPDNVYSFVAEFDGKIVGNLGMEIQKNPRRRHVASFGMGVMDDYQGQGVGSALIGAMIELADNWLNVRRIELTVFSDNLSAIALYEKFGFVQEGIAQGFAYRKGEYVDAIYMARLRT</sequence>
<dbReference type="Gene3D" id="3.40.630.30">
    <property type="match status" value="1"/>
</dbReference>